<dbReference type="Pfam" id="PF22249">
    <property type="entry name" value="ERMP1-TM"/>
    <property type="match status" value="1"/>
</dbReference>
<accession>A0A9N9RT75</accession>
<evidence type="ECO:0000256" key="11">
    <source>
        <dbReference type="ARBA" id="ARBA00023049"/>
    </source>
</evidence>
<keyword evidence="6" id="KW-0479">Metal-binding</keyword>
<dbReference type="GO" id="GO:0046872">
    <property type="term" value="F:metal ion binding"/>
    <property type="evidence" value="ECO:0007669"/>
    <property type="project" value="UniProtKB-KW"/>
</dbReference>
<reference evidence="19" key="1">
    <citation type="submission" date="2022-01" db="EMBL/GenBank/DDBJ databases">
        <authorList>
            <person name="King R."/>
        </authorList>
    </citation>
    <scope>NUCLEOTIDE SEQUENCE</scope>
</reference>
<keyword evidence="7" id="KW-0378">Hydrolase</keyword>
<dbReference type="PANTHER" id="PTHR12147">
    <property type="entry name" value="METALLOPEPTIDASE M28 FAMILY MEMBER"/>
    <property type="match status" value="1"/>
</dbReference>
<evidence type="ECO:0000256" key="8">
    <source>
        <dbReference type="ARBA" id="ARBA00022824"/>
    </source>
</evidence>
<proteinExistence type="inferred from homology"/>
<dbReference type="Proteomes" id="UP001153620">
    <property type="component" value="Chromosome 2"/>
</dbReference>
<feature type="transmembrane region" description="Helical" evidence="15">
    <location>
        <begin position="489"/>
        <end position="506"/>
    </location>
</feature>
<feature type="transmembrane region" description="Helical" evidence="15">
    <location>
        <begin position="412"/>
        <end position="433"/>
    </location>
</feature>
<evidence type="ECO:0000256" key="12">
    <source>
        <dbReference type="ARBA" id="ARBA00023136"/>
    </source>
</evidence>
<dbReference type="OrthoDB" id="76293at2759"/>
<protein>
    <recommendedName>
        <fullName evidence="14">FXNA-like protease</fullName>
    </recommendedName>
</protein>
<evidence type="ECO:0000256" key="6">
    <source>
        <dbReference type="ARBA" id="ARBA00022723"/>
    </source>
</evidence>
<sequence>MVEHARKKQKLEDVLNPNEEQKLRNVHQVHSLFFIIGILCLLFILGTTKRIMYNAPDLTDKNLPFVGIEAWKDLKALNDMGPKVTGTKENEVLAVNYIKKRIDNIIKRSDPAQSIQFDHQIVSGSFHLNFDPGMAAVYQDIQNLVVRVEGDSPNALLINCHFDSVFGSPGANDDIANCAIMLEILSILSIKTVKNRHTIVFLFNGAEEMGLKGAHGFITKHKWAKDCKVLINLEAAGSGGKEILFQSGPGNSWLINHYHSVRRPFAQVSSEEIFQSGVIPSDTDYRIFRDFGNMVGLDFAHFVKGYRYHTKFDHIDYLSIGNIQRTGENVLELALSIANGDELDNLDKFDKTDLAVYFDYLGIVLVNYTKEIGSIINFIVTILAITVPYLSLKKSTVSIHSKHILKETFLGLISMFVGIAASLLVCYVTAYFLDKTGHSMSWYRNNFMAIGIYSSATVWFLLLAYDVFDMVFASKHSPVSLGLKVQARINGVNILWGILTLGLTILGIRSAYLFMIVLLINLFSTVGIFLLKLQNSVHKWLYVFLIGQIFITLWASYFKTAVTEMFIPITGRIGNKPNPDAIVAVISCVTTVFIVSYFIPLTHLLKGKTLKYTVIMSLFFISIFVATSTSIGFPYQDESTGNPVVQRHYVVHTTRTFYDINGHVRKADSGILFIEWDRNCLKTIEGVTMPVQPQTLEEMCDDEPFCGLPIVFSRMFMFGMKWLPSKPPKLMDYAVLNTYSKTVLSADLVNYQFTVNSTKLMGIYVHPRNGTEMVGWSFSDEVESVANKTYLAHIAFGIPKKPLYFDITLKTSNVESNQPIVDVNLVTLRSDRQEDYTDGFKDIIKRFPSWSFPVPLLSGVSAYQF</sequence>
<evidence type="ECO:0000256" key="9">
    <source>
        <dbReference type="ARBA" id="ARBA00022833"/>
    </source>
</evidence>
<evidence type="ECO:0000259" key="18">
    <source>
        <dbReference type="Pfam" id="PF22249"/>
    </source>
</evidence>
<feature type="domain" description="Endoplasmic reticulum metallopeptidase 1-like C-terminal" evidence="17">
    <location>
        <begin position="643"/>
        <end position="863"/>
    </location>
</feature>
<feature type="domain" description="Endoplasmic reticulum metallopeptidase 1/1-A TM" evidence="18">
    <location>
        <begin position="405"/>
        <end position="623"/>
    </location>
</feature>
<keyword evidence="10 15" id="KW-1133">Transmembrane helix</keyword>
<evidence type="ECO:0000313" key="20">
    <source>
        <dbReference type="Proteomes" id="UP001153620"/>
    </source>
</evidence>
<dbReference type="GO" id="GO:0005789">
    <property type="term" value="C:endoplasmic reticulum membrane"/>
    <property type="evidence" value="ECO:0007669"/>
    <property type="project" value="UniProtKB-SubCell"/>
</dbReference>
<dbReference type="EMBL" id="OU895878">
    <property type="protein sequence ID" value="CAG9802997.1"/>
    <property type="molecule type" value="Genomic_DNA"/>
</dbReference>
<dbReference type="GO" id="GO:0006508">
    <property type="term" value="P:proteolysis"/>
    <property type="evidence" value="ECO:0007669"/>
    <property type="project" value="UniProtKB-KW"/>
</dbReference>
<comment type="cofactor">
    <cofactor evidence="1">
        <name>Zn(2+)</name>
        <dbReference type="ChEBI" id="CHEBI:29105"/>
    </cofactor>
</comment>
<keyword evidence="11" id="KW-0482">Metalloprotease</keyword>
<evidence type="ECO:0000259" key="16">
    <source>
        <dbReference type="Pfam" id="PF04389"/>
    </source>
</evidence>
<keyword evidence="20" id="KW-1185">Reference proteome</keyword>
<dbReference type="InterPro" id="IPR007484">
    <property type="entry name" value="Peptidase_M28"/>
</dbReference>
<feature type="transmembrane region" description="Helical" evidence="15">
    <location>
        <begin position="445"/>
        <end position="468"/>
    </location>
</feature>
<evidence type="ECO:0000313" key="19">
    <source>
        <dbReference type="EMBL" id="CAG9802997.1"/>
    </source>
</evidence>
<dbReference type="GO" id="GO:0008235">
    <property type="term" value="F:metalloexopeptidase activity"/>
    <property type="evidence" value="ECO:0007669"/>
    <property type="project" value="InterPro"/>
</dbReference>
<comment type="subcellular location">
    <subcellularLocation>
        <location evidence="2">Endoplasmic reticulum membrane</location>
        <topology evidence="2">Multi-pass membrane protein</topology>
    </subcellularLocation>
</comment>
<dbReference type="InterPro" id="IPR048024">
    <property type="entry name" value="Fxna-like_M28_dom"/>
</dbReference>
<organism evidence="19 20">
    <name type="scientific">Chironomus riparius</name>
    <dbReference type="NCBI Taxonomy" id="315576"/>
    <lineage>
        <taxon>Eukaryota</taxon>
        <taxon>Metazoa</taxon>
        <taxon>Ecdysozoa</taxon>
        <taxon>Arthropoda</taxon>
        <taxon>Hexapoda</taxon>
        <taxon>Insecta</taxon>
        <taxon>Pterygota</taxon>
        <taxon>Neoptera</taxon>
        <taxon>Endopterygota</taxon>
        <taxon>Diptera</taxon>
        <taxon>Nematocera</taxon>
        <taxon>Chironomoidea</taxon>
        <taxon>Chironomidae</taxon>
        <taxon>Chironominae</taxon>
        <taxon>Chironomus</taxon>
    </lineage>
</organism>
<comment type="similarity">
    <text evidence="3">Belongs to the peptidase M28 family.</text>
</comment>
<feature type="transmembrane region" description="Helical" evidence="15">
    <location>
        <begin position="540"/>
        <end position="558"/>
    </location>
</feature>
<keyword evidence="9" id="KW-0862">Zinc</keyword>
<dbReference type="InterPro" id="IPR045175">
    <property type="entry name" value="M28_fam"/>
</dbReference>
<evidence type="ECO:0000256" key="14">
    <source>
        <dbReference type="ARBA" id="ARBA00078796"/>
    </source>
</evidence>
<evidence type="ECO:0000259" key="17">
    <source>
        <dbReference type="Pfam" id="PF22248"/>
    </source>
</evidence>
<dbReference type="AlphaFoldDB" id="A0A9N9RT75"/>
<reference evidence="19" key="2">
    <citation type="submission" date="2022-10" db="EMBL/GenBank/DDBJ databases">
        <authorList>
            <consortium name="ENA_rothamsted_submissions"/>
            <consortium name="culmorum"/>
            <person name="King R."/>
        </authorList>
    </citation>
    <scope>NUCLEOTIDE SEQUENCE</scope>
</reference>
<name>A0A9N9RT75_9DIPT</name>
<dbReference type="InterPro" id="IPR053973">
    <property type="entry name" value="ERMP1-like_C"/>
</dbReference>
<dbReference type="Gene3D" id="3.40.630.10">
    <property type="entry name" value="Zn peptidases"/>
    <property type="match status" value="1"/>
</dbReference>
<evidence type="ECO:0000256" key="5">
    <source>
        <dbReference type="ARBA" id="ARBA00022692"/>
    </source>
</evidence>
<evidence type="ECO:0000256" key="4">
    <source>
        <dbReference type="ARBA" id="ARBA00022670"/>
    </source>
</evidence>
<feature type="transmembrane region" description="Helical" evidence="15">
    <location>
        <begin position="29"/>
        <end position="46"/>
    </location>
</feature>
<dbReference type="FunFam" id="3.40.630.10:FF:000008">
    <property type="entry name" value="Endoplasmic reticulum metallopeptidase 1"/>
    <property type="match status" value="1"/>
</dbReference>
<feature type="transmembrane region" description="Helical" evidence="15">
    <location>
        <begin position="512"/>
        <end position="533"/>
    </location>
</feature>
<feature type="transmembrane region" description="Helical" evidence="15">
    <location>
        <begin position="372"/>
        <end position="392"/>
    </location>
</feature>
<keyword evidence="8" id="KW-0256">Endoplasmic reticulum</keyword>
<evidence type="ECO:0000256" key="2">
    <source>
        <dbReference type="ARBA" id="ARBA00004477"/>
    </source>
</evidence>
<dbReference type="SUPFAM" id="SSF53187">
    <property type="entry name" value="Zn-dependent exopeptidases"/>
    <property type="match status" value="1"/>
</dbReference>
<evidence type="ECO:0000256" key="7">
    <source>
        <dbReference type="ARBA" id="ARBA00022801"/>
    </source>
</evidence>
<evidence type="ECO:0000256" key="3">
    <source>
        <dbReference type="ARBA" id="ARBA00010918"/>
    </source>
</evidence>
<dbReference type="Pfam" id="PF04389">
    <property type="entry name" value="Peptidase_M28"/>
    <property type="match status" value="1"/>
</dbReference>
<dbReference type="Pfam" id="PF22248">
    <property type="entry name" value="ERMP1_C"/>
    <property type="match status" value="1"/>
</dbReference>
<dbReference type="CDD" id="cd03875">
    <property type="entry name" value="M28_Fxna_like"/>
    <property type="match status" value="1"/>
</dbReference>
<feature type="transmembrane region" description="Helical" evidence="15">
    <location>
        <begin position="581"/>
        <end position="600"/>
    </location>
</feature>
<gene>
    <name evidence="19" type="ORF">CHIRRI_LOCUS5899</name>
</gene>
<evidence type="ECO:0000256" key="10">
    <source>
        <dbReference type="ARBA" id="ARBA00022989"/>
    </source>
</evidence>
<feature type="transmembrane region" description="Helical" evidence="15">
    <location>
        <begin position="612"/>
        <end position="635"/>
    </location>
</feature>
<evidence type="ECO:0000256" key="15">
    <source>
        <dbReference type="SAM" id="Phobius"/>
    </source>
</evidence>
<feature type="domain" description="Peptidase M28" evidence="16">
    <location>
        <begin position="143"/>
        <end position="333"/>
    </location>
</feature>
<evidence type="ECO:0000256" key="1">
    <source>
        <dbReference type="ARBA" id="ARBA00001947"/>
    </source>
</evidence>
<keyword evidence="5 15" id="KW-0812">Transmembrane</keyword>
<keyword evidence="4" id="KW-0645">Protease</keyword>
<dbReference type="InterPro" id="IPR053974">
    <property type="entry name" value="ERMP1_1-A_TM"/>
</dbReference>
<evidence type="ECO:0000256" key="13">
    <source>
        <dbReference type="ARBA" id="ARBA00023180"/>
    </source>
</evidence>
<keyword evidence="12 15" id="KW-0472">Membrane</keyword>
<keyword evidence="13" id="KW-0325">Glycoprotein</keyword>
<dbReference type="PANTHER" id="PTHR12147:SF22">
    <property type="entry name" value="ENDOPLASMIC RETICULUM METALLOPEPTIDASE 1"/>
    <property type="match status" value="1"/>
</dbReference>